<feature type="coiled-coil region" evidence="1">
    <location>
        <begin position="663"/>
        <end position="690"/>
    </location>
</feature>
<evidence type="ECO:0000259" key="2">
    <source>
        <dbReference type="Pfam" id="PF13514"/>
    </source>
</evidence>
<dbReference type="SUPFAM" id="SSF52540">
    <property type="entry name" value="P-loop containing nucleoside triphosphate hydrolases"/>
    <property type="match status" value="1"/>
</dbReference>
<gene>
    <name evidence="3" type="ORF">GV832_02735</name>
</gene>
<evidence type="ECO:0000313" key="3">
    <source>
        <dbReference type="EMBL" id="NBZ86484.1"/>
    </source>
</evidence>
<feature type="coiled-coil region" evidence="1">
    <location>
        <begin position="564"/>
        <end position="591"/>
    </location>
</feature>
<proteinExistence type="predicted"/>
<protein>
    <submittedName>
        <fullName evidence="3">AAA family ATPase</fullName>
    </submittedName>
</protein>
<dbReference type="EMBL" id="JAABNR010000002">
    <property type="protein sequence ID" value="NBZ86484.1"/>
    <property type="molecule type" value="Genomic_DNA"/>
</dbReference>
<dbReference type="AlphaFoldDB" id="A0AAE4Y7C1"/>
<organism evidence="3 4">
    <name type="scientific">Stagnihabitans tardus</name>
    <dbReference type="NCBI Taxonomy" id="2699202"/>
    <lineage>
        <taxon>Bacteria</taxon>
        <taxon>Pseudomonadati</taxon>
        <taxon>Pseudomonadota</taxon>
        <taxon>Alphaproteobacteria</taxon>
        <taxon>Rhodobacterales</taxon>
        <taxon>Paracoccaceae</taxon>
        <taxon>Stagnihabitans</taxon>
    </lineage>
</organism>
<accession>A0AAE4Y7C1</accession>
<keyword evidence="1" id="KW-0175">Coiled coil</keyword>
<feature type="domain" description="YhaN AAA" evidence="2">
    <location>
        <begin position="1"/>
        <end position="206"/>
    </location>
</feature>
<evidence type="ECO:0000313" key="4">
    <source>
        <dbReference type="Proteomes" id="UP001193501"/>
    </source>
</evidence>
<dbReference type="InterPro" id="IPR038734">
    <property type="entry name" value="YhaN_AAA"/>
</dbReference>
<dbReference type="RefSeq" id="WP_168773292.1">
    <property type="nucleotide sequence ID" value="NZ_JAABNR010000002.1"/>
</dbReference>
<sequence length="1092" mass="117228">MRLTRLDLTRYGHFTDKRLDFAAPAPGAPDLHVIFGPNEAGKSTLFSAWLDLLYGIPLHSRYTFLHPGPTMQIGASLTHAGGTLDLVRLKKTTASLQDRQGQGLPEATLQAALGGMSREGYAAMFSLDDQTLEEGGEAILSSRGDLGEMLFSASAGLAALSPQLDAMRRELDAFHKPRARASVLKTARDRLSDLDRMRRELDVTASAAQKLQRDAATAEKTWEAARATEAALSSDLDRLRRGLALIPQMERRARLLSELEPLSHLPQATQAEADELTALDQALREVSGQMTARAETIATTEARLAALPRDPAILPLSAPIAAASGLYALHLAALSDLPRRRDAWAQAQADLARQMHSLGLTGDPISQTLPQDHLARLRALLTRRDLGALALAQAETEAQAAAQRLADLPPPEASEADLQSLAHLMADLRTKDPEAQATRAAQALADRQAEATTALRALDPWSGDLTAPIPAPWQLAAWEAAETPTRTALADATHARNRALSRRAPTDAPSFQAATEARSRREAAWATHRAALTPETAQAFEEALRHDDRLTLDLAGALSAATLAQSAEQELALAEQALQSAETARQAHLTEIAKAAQALGLPGAKLQDLRPWLALRERALTAQDAQSRAETALAQADAVLKAAANDLAQALSLDPTLGLPRLRAEALARLDRADRQKESARQRALAQTEATRRAEALAQAQAAQATWAEAWRQATHSTPLALRPHDDPGLAALLDGLDDLSRRATEAQDLADRIAKMEANSAAFHQAAHTVLSALSLPETAWETLPDRLSRAQETERAHATALADLTQARAAQGQAQARHDALVARREALAARLQAPPGALSDHLQLCLHASRLRADLAEIPPQDAPPGDAATLAAESQATETRLALARADSETAFAALTEARRALAAVGTDDAAARIAFDRANLLHDLAEAARDHLALKLAMTAFDIGLRRYRESHRSAMLARASEAFRRLSRGAYRGLDAQPDGASEVLVAIPAQGGAKLAADLSKGTRFQLYLALRIAGYHEMAKARPPVPFIADDIMETFDDGRSAEAFGLLADMSCTGQVIYLTHHAHLCDIARKTCPEVRITDLTS</sequence>
<evidence type="ECO:0000256" key="1">
    <source>
        <dbReference type="SAM" id="Coils"/>
    </source>
</evidence>
<reference evidence="3" key="1">
    <citation type="submission" date="2020-01" db="EMBL/GenBank/DDBJ databases">
        <authorList>
            <person name="Chen W.-M."/>
        </authorList>
    </citation>
    <scope>NUCLEOTIDE SEQUENCE</scope>
    <source>
        <strain evidence="3">CYK-10</strain>
    </source>
</reference>
<comment type="caution">
    <text evidence="3">The sequence shown here is derived from an EMBL/GenBank/DDBJ whole genome shotgun (WGS) entry which is preliminary data.</text>
</comment>
<dbReference type="Gene3D" id="3.40.50.300">
    <property type="entry name" value="P-loop containing nucleotide triphosphate hydrolases"/>
    <property type="match status" value="2"/>
</dbReference>
<keyword evidence="4" id="KW-1185">Reference proteome</keyword>
<dbReference type="Pfam" id="PF13514">
    <property type="entry name" value="AAA_27"/>
    <property type="match status" value="1"/>
</dbReference>
<dbReference type="PANTHER" id="PTHR41259">
    <property type="entry name" value="DOUBLE-STRAND BREAK REPAIR RAD50 ATPASE, PUTATIVE-RELATED"/>
    <property type="match status" value="1"/>
</dbReference>
<dbReference type="InterPro" id="IPR027417">
    <property type="entry name" value="P-loop_NTPase"/>
</dbReference>
<dbReference type="PANTHER" id="PTHR41259:SF1">
    <property type="entry name" value="DOUBLE-STRAND BREAK REPAIR RAD50 ATPASE, PUTATIVE-RELATED"/>
    <property type="match status" value="1"/>
</dbReference>
<dbReference type="Proteomes" id="UP001193501">
    <property type="component" value="Unassembled WGS sequence"/>
</dbReference>
<name>A0AAE4Y7C1_9RHOB</name>